<evidence type="ECO:0000256" key="2">
    <source>
        <dbReference type="ARBA" id="ARBA00001966"/>
    </source>
</evidence>
<dbReference type="GO" id="GO:0008942">
    <property type="term" value="F:nitrite reductase [NAD(P)H] activity"/>
    <property type="evidence" value="ECO:0007669"/>
    <property type="project" value="UniProtKB-EC"/>
</dbReference>
<evidence type="ECO:0000313" key="23">
    <source>
        <dbReference type="Proteomes" id="UP000807353"/>
    </source>
</evidence>
<keyword evidence="15" id="KW-0534">Nitrate assimilation</keyword>
<keyword evidence="13" id="KW-0408">Iron</keyword>
<dbReference type="Pfam" id="PF04324">
    <property type="entry name" value="Fer2_BFD"/>
    <property type="match status" value="1"/>
</dbReference>
<dbReference type="SUPFAM" id="SSF51905">
    <property type="entry name" value="FAD/NAD(P)-binding domain"/>
    <property type="match status" value="1"/>
</dbReference>
<dbReference type="GO" id="GO:0046872">
    <property type="term" value="F:metal ion binding"/>
    <property type="evidence" value="ECO:0007669"/>
    <property type="project" value="UniProtKB-KW"/>
</dbReference>
<reference evidence="22" key="1">
    <citation type="submission" date="2020-11" db="EMBL/GenBank/DDBJ databases">
        <authorList>
            <consortium name="DOE Joint Genome Institute"/>
            <person name="Ahrendt S."/>
            <person name="Riley R."/>
            <person name="Andreopoulos W."/>
            <person name="Labutti K."/>
            <person name="Pangilinan J."/>
            <person name="Ruiz-Duenas F.J."/>
            <person name="Barrasa J.M."/>
            <person name="Sanchez-Garcia M."/>
            <person name="Camarero S."/>
            <person name="Miyauchi S."/>
            <person name="Serrano A."/>
            <person name="Linde D."/>
            <person name="Babiker R."/>
            <person name="Drula E."/>
            <person name="Ayuso-Fernandez I."/>
            <person name="Pacheco R."/>
            <person name="Padilla G."/>
            <person name="Ferreira P."/>
            <person name="Barriuso J."/>
            <person name="Kellner H."/>
            <person name="Castanera R."/>
            <person name="Alfaro M."/>
            <person name="Ramirez L."/>
            <person name="Pisabarro A.G."/>
            <person name="Kuo A."/>
            <person name="Tritt A."/>
            <person name="Lipzen A."/>
            <person name="He G."/>
            <person name="Yan M."/>
            <person name="Ng V."/>
            <person name="Cullen D."/>
            <person name="Martin F."/>
            <person name="Rosso M.-N."/>
            <person name="Henrissat B."/>
            <person name="Hibbett D."/>
            <person name="Martinez A.T."/>
            <person name="Grigoriev I.V."/>
        </authorList>
    </citation>
    <scope>NUCLEOTIDE SEQUENCE</scope>
    <source>
        <strain evidence="22">CBS 247.69</strain>
    </source>
</reference>
<dbReference type="SUPFAM" id="SSF56014">
    <property type="entry name" value="Nitrite and sulphite reductase 4Fe-4S domain-like"/>
    <property type="match status" value="1"/>
</dbReference>
<dbReference type="Proteomes" id="UP000807353">
    <property type="component" value="Unassembled WGS sequence"/>
</dbReference>
<dbReference type="InterPro" id="IPR005117">
    <property type="entry name" value="NiRdtase/SiRdtase_haem-b_fer"/>
</dbReference>
<dbReference type="InterPro" id="IPR036922">
    <property type="entry name" value="Rieske_2Fe-2S_sf"/>
</dbReference>
<dbReference type="PROSITE" id="PS00365">
    <property type="entry name" value="NIR_SIR"/>
    <property type="match status" value="1"/>
</dbReference>
<dbReference type="NCBIfam" id="TIGR02378">
    <property type="entry name" value="nirD_assim_sml"/>
    <property type="match status" value="1"/>
</dbReference>
<evidence type="ECO:0000259" key="21">
    <source>
        <dbReference type="PROSITE" id="PS51296"/>
    </source>
</evidence>
<keyword evidence="7" id="KW-0349">Heme</keyword>
<evidence type="ECO:0000256" key="4">
    <source>
        <dbReference type="ARBA" id="ARBA00005096"/>
    </source>
</evidence>
<comment type="catalytic activity">
    <reaction evidence="17">
        <text>NH4(+) + 3 NAD(+) + 2 H2O = nitrite + 3 NADH + 5 H(+)</text>
        <dbReference type="Rhea" id="RHEA:24628"/>
        <dbReference type="ChEBI" id="CHEBI:15377"/>
        <dbReference type="ChEBI" id="CHEBI:15378"/>
        <dbReference type="ChEBI" id="CHEBI:16301"/>
        <dbReference type="ChEBI" id="CHEBI:28938"/>
        <dbReference type="ChEBI" id="CHEBI:57540"/>
        <dbReference type="ChEBI" id="CHEBI:57945"/>
        <dbReference type="EC" id="1.7.1.4"/>
    </reaction>
</comment>
<evidence type="ECO:0000256" key="1">
    <source>
        <dbReference type="ARBA" id="ARBA00001929"/>
    </source>
</evidence>
<dbReference type="InterPro" id="IPR052034">
    <property type="entry name" value="NasD-like"/>
</dbReference>
<dbReference type="Pfam" id="PF13806">
    <property type="entry name" value="Rieske_2"/>
    <property type="match status" value="1"/>
</dbReference>
<protein>
    <recommendedName>
        <fullName evidence="20">Nitrite reductase [NAD(P)H]</fullName>
        <ecNumber evidence="19">1.7.1.4</ecNumber>
    </recommendedName>
</protein>
<evidence type="ECO:0000256" key="18">
    <source>
        <dbReference type="ARBA" id="ARBA00051413"/>
    </source>
</evidence>
<dbReference type="InterPro" id="IPR045854">
    <property type="entry name" value="NO2/SO3_Rdtase_4Fe4S_sf"/>
</dbReference>
<evidence type="ECO:0000256" key="3">
    <source>
        <dbReference type="ARBA" id="ARBA00001974"/>
    </source>
</evidence>
<keyword evidence="6" id="KW-0004">4Fe-4S</keyword>
<dbReference type="InterPro" id="IPR023753">
    <property type="entry name" value="FAD/NAD-binding_dom"/>
</dbReference>
<comment type="cofactor">
    <cofactor evidence="3">
        <name>FAD</name>
        <dbReference type="ChEBI" id="CHEBI:57692"/>
    </cofactor>
</comment>
<evidence type="ECO:0000256" key="10">
    <source>
        <dbReference type="ARBA" id="ARBA00022723"/>
    </source>
</evidence>
<dbReference type="FunFam" id="3.30.413.10:FF:000007">
    <property type="entry name" value="Nitrite reductase [NAD(P)H] large subunit"/>
    <property type="match status" value="1"/>
</dbReference>
<evidence type="ECO:0000256" key="20">
    <source>
        <dbReference type="ARBA" id="ARBA00070300"/>
    </source>
</evidence>
<dbReference type="SUPFAM" id="SSF50022">
    <property type="entry name" value="ISP domain"/>
    <property type="match status" value="1"/>
</dbReference>
<accession>A0A9P5YF92</accession>
<dbReference type="EMBL" id="MU150231">
    <property type="protein sequence ID" value="KAF9468887.1"/>
    <property type="molecule type" value="Genomic_DNA"/>
</dbReference>
<dbReference type="Gene3D" id="1.10.10.1100">
    <property type="entry name" value="BFD-like [2Fe-2S]-binding domain"/>
    <property type="match status" value="1"/>
</dbReference>
<dbReference type="AlphaFoldDB" id="A0A9P5YF92"/>
<evidence type="ECO:0000256" key="16">
    <source>
        <dbReference type="ARBA" id="ARBA00034078"/>
    </source>
</evidence>
<dbReference type="Pfam" id="PF07992">
    <property type="entry name" value="Pyr_redox_2"/>
    <property type="match status" value="1"/>
</dbReference>
<dbReference type="InterPro" id="IPR012748">
    <property type="entry name" value="Rieske-like_NirD"/>
</dbReference>
<dbReference type="Pfam" id="PF01077">
    <property type="entry name" value="NIR_SIR"/>
    <property type="match status" value="1"/>
</dbReference>
<dbReference type="Pfam" id="PF03460">
    <property type="entry name" value="NIR_SIR_ferr"/>
    <property type="match status" value="1"/>
</dbReference>
<dbReference type="Gene3D" id="3.50.50.60">
    <property type="entry name" value="FAD/NAD(P)-binding domain"/>
    <property type="match status" value="2"/>
</dbReference>
<evidence type="ECO:0000256" key="7">
    <source>
        <dbReference type="ARBA" id="ARBA00022617"/>
    </source>
</evidence>
<comment type="catalytic activity">
    <reaction evidence="18">
        <text>NH4(+) + 3 NADP(+) + 2 H2O = nitrite + 3 NADPH + 5 H(+)</text>
        <dbReference type="Rhea" id="RHEA:24632"/>
        <dbReference type="ChEBI" id="CHEBI:15377"/>
        <dbReference type="ChEBI" id="CHEBI:15378"/>
        <dbReference type="ChEBI" id="CHEBI:16301"/>
        <dbReference type="ChEBI" id="CHEBI:28938"/>
        <dbReference type="ChEBI" id="CHEBI:57783"/>
        <dbReference type="ChEBI" id="CHEBI:58349"/>
        <dbReference type="EC" id="1.7.1.4"/>
    </reaction>
</comment>
<keyword evidence="12" id="KW-0560">Oxidoreductase</keyword>
<evidence type="ECO:0000256" key="15">
    <source>
        <dbReference type="ARBA" id="ARBA00023063"/>
    </source>
</evidence>
<dbReference type="InterPro" id="IPR007419">
    <property type="entry name" value="BFD-like_2Fe2S-bd_dom"/>
</dbReference>
<evidence type="ECO:0000256" key="9">
    <source>
        <dbReference type="ARBA" id="ARBA00022714"/>
    </source>
</evidence>
<keyword evidence="8" id="KW-0285">Flavoprotein</keyword>
<comment type="caution">
    <text evidence="22">The sequence shown here is derived from an EMBL/GenBank/DDBJ whole genome shotgun (WGS) entry which is preliminary data.</text>
</comment>
<evidence type="ECO:0000256" key="8">
    <source>
        <dbReference type="ARBA" id="ARBA00022630"/>
    </source>
</evidence>
<keyword evidence="23" id="KW-1185">Reference proteome</keyword>
<dbReference type="InterPro" id="IPR006066">
    <property type="entry name" value="NO2/SO3_Rdtase_FeS/sirohaem_BS"/>
</dbReference>
<dbReference type="GO" id="GO:0015980">
    <property type="term" value="P:energy derivation by oxidation of organic compounds"/>
    <property type="evidence" value="ECO:0007669"/>
    <property type="project" value="UniProtKB-ARBA"/>
</dbReference>
<evidence type="ECO:0000256" key="6">
    <source>
        <dbReference type="ARBA" id="ARBA00022485"/>
    </source>
</evidence>
<dbReference type="InterPro" id="IPR036188">
    <property type="entry name" value="FAD/NAD-bd_sf"/>
</dbReference>
<dbReference type="PANTHER" id="PTHR43809">
    <property type="entry name" value="NITRITE REDUCTASE (NADH) LARGE SUBUNIT"/>
    <property type="match status" value="1"/>
</dbReference>
<dbReference type="GO" id="GO:0042128">
    <property type="term" value="P:nitrate assimilation"/>
    <property type="evidence" value="ECO:0007669"/>
    <property type="project" value="UniProtKB-KW"/>
</dbReference>
<gene>
    <name evidence="22" type="ORF">BDZ94DRAFT_550928</name>
</gene>
<comment type="pathway">
    <text evidence="4">Nitrogen metabolism; nitrate reduction (assimilation).</text>
</comment>
<dbReference type="InterPro" id="IPR041854">
    <property type="entry name" value="BFD-like_2Fe2S-bd_dom_sf"/>
</dbReference>
<evidence type="ECO:0000256" key="12">
    <source>
        <dbReference type="ARBA" id="ARBA00023002"/>
    </source>
</evidence>
<comment type="cofactor">
    <cofactor evidence="1">
        <name>siroheme</name>
        <dbReference type="ChEBI" id="CHEBI:60052"/>
    </cofactor>
</comment>
<feature type="domain" description="Rieske" evidence="21">
    <location>
        <begin position="931"/>
        <end position="1036"/>
    </location>
</feature>
<comment type="similarity">
    <text evidence="5">Belongs to the nitrite and sulfite reductase 4Fe-4S domain family.</text>
</comment>
<evidence type="ECO:0000256" key="5">
    <source>
        <dbReference type="ARBA" id="ARBA00010429"/>
    </source>
</evidence>
<dbReference type="InterPro" id="IPR036136">
    <property type="entry name" value="Nit/Sulf_reduc_fer-like_dom_sf"/>
</dbReference>
<keyword evidence="14" id="KW-0411">Iron-sulfur</keyword>
<dbReference type="OrthoDB" id="432169at2759"/>
<dbReference type="PRINTS" id="PR00368">
    <property type="entry name" value="FADPNR"/>
</dbReference>
<dbReference type="FunFam" id="1.10.10.1100:FF:000002">
    <property type="entry name" value="Nitrite reductase large subunit"/>
    <property type="match status" value="1"/>
</dbReference>
<evidence type="ECO:0000256" key="14">
    <source>
        <dbReference type="ARBA" id="ARBA00023014"/>
    </source>
</evidence>
<dbReference type="SUPFAM" id="SSF55124">
    <property type="entry name" value="Nitrite/Sulfite reductase N-terminal domain-like"/>
    <property type="match status" value="1"/>
</dbReference>
<dbReference type="Gene3D" id="2.102.10.10">
    <property type="entry name" value="Rieske [2Fe-2S] iron-sulphur domain"/>
    <property type="match status" value="1"/>
</dbReference>
<dbReference type="GO" id="GO:0051537">
    <property type="term" value="F:2 iron, 2 sulfur cluster binding"/>
    <property type="evidence" value="ECO:0007669"/>
    <property type="project" value="UniProtKB-KW"/>
</dbReference>
<dbReference type="EC" id="1.7.1.4" evidence="19"/>
<dbReference type="Gene3D" id="3.30.413.10">
    <property type="entry name" value="Sulfite Reductase Hemoprotein, domain 1"/>
    <property type="match status" value="1"/>
</dbReference>
<dbReference type="Gene3D" id="3.90.480.20">
    <property type="match status" value="1"/>
</dbReference>
<dbReference type="PANTHER" id="PTHR43809:SF1">
    <property type="entry name" value="NITRITE REDUCTASE (NADH) LARGE SUBUNIT"/>
    <property type="match status" value="1"/>
</dbReference>
<dbReference type="CDD" id="cd03529">
    <property type="entry name" value="Rieske_NirD"/>
    <property type="match status" value="1"/>
</dbReference>
<keyword evidence="10" id="KW-0479">Metal-binding</keyword>
<dbReference type="GO" id="GO:0051539">
    <property type="term" value="F:4 iron, 4 sulfur cluster binding"/>
    <property type="evidence" value="ECO:0007669"/>
    <property type="project" value="UniProtKB-KW"/>
</dbReference>
<evidence type="ECO:0000256" key="17">
    <source>
        <dbReference type="ARBA" id="ARBA00050114"/>
    </source>
</evidence>
<comment type="cofactor">
    <cofactor evidence="2">
        <name>[4Fe-4S] cluster</name>
        <dbReference type="ChEBI" id="CHEBI:49883"/>
    </cofactor>
</comment>
<proteinExistence type="inferred from homology"/>
<evidence type="ECO:0000313" key="22">
    <source>
        <dbReference type="EMBL" id="KAF9468887.1"/>
    </source>
</evidence>
<dbReference type="GO" id="GO:0020037">
    <property type="term" value="F:heme binding"/>
    <property type="evidence" value="ECO:0007669"/>
    <property type="project" value="InterPro"/>
</dbReference>
<sequence>MATSQMSNGSTTPKKIVVIGFGMVGIAFVEKLLSYKNEELEGQSYTITIIGDEPYIAYNRVGLTQYLTHRSVESLHLNKAEWYSLQGPSRLRYHTGDLVERIDTKSYTVQTMEGLNIPYDICVLATGSRAALPPYLSPSRAQLTQGVFVYRTITDLDHMISFTNSKLINRVAVIGGGLLGLEAAKALLDMGTIPQVAIVERNEWVLSRQLDADAGSMVLDQVRALKVDVLLRTRVKELVTLKARDTEILTGLLFDNGETYSCEMVVFAIGITPRDEVAAASGIATHPRGGIIVEDNLRTSVSDVYAIGECASWRDETYGLIAPGVEMADILAFNLTEGLNHKMRVMAPPDLSTKLKLMGVNVASFGNYFADRKPPPSIALPRNRKERAKVWAVTPSPHHVDALNVNNQGSSGVRALCYHDPFSFVYKKFLFSADGKYLLGGMMIGDVADYTKLVSMVKKRKPLETPPGQLILGVPRKEGESDGDDLDDDAQICSCHNVPKSAISKAVKGGCLSFGELKSKTKIGTGCGGCVPLATSIFNAEMKKAGHTVSTHLCVHFKKTRRELFMITKIKKLASFKEVMAESGENPESIGCEVCKPTVASILASLKNEFVMDSEHHQNQDTNDKYLANIQRNGTYSVIPRIAGGEITPAKLSVLASVGEKYGLYTKITGAQRIDLLGAAKQDLPDIWEELGNAGFQSGHGYGKALRTVKSCVGSTWCRYGIGDSVGLAIELEDRYKSIRAPHKLKGGVSGCVRECAEAQSKDFGVIATSKGWNVYIGGNGGAKPRHAELLAADVSRKKAVRYIDRFIMLYIESADRLQRTARWIESLSENGQNGLEYLKKVIIDDALGICKDLDQAMDALVGTFFDEWAEVVKTPEKRALFRQFANTDEQYRSQGTLEERGQLRPTDWSSDFAPKKYDISDIKGGTWEWRDVVNMKDLDPNSAGCSSAVIKYSDSQIAVFRVSDGKLYATQHACPHNQAFVLADGLIGDTADGKAYVSCPLHKRNFLLDTGNCINDENYKIIAFEVKEENGSILLKLPEGHLLDEVIGTSKWIVNKVTDEVSLSGSKYIEIVGPSAEVLPTQNALVKQGGIALTEKAFEW</sequence>
<name>A0A9P5YF92_9AGAR</name>
<organism evidence="22 23">
    <name type="scientific">Collybia nuda</name>
    <dbReference type="NCBI Taxonomy" id="64659"/>
    <lineage>
        <taxon>Eukaryota</taxon>
        <taxon>Fungi</taxon>
        <taxon>Dikarya</taxon>
        <taxon>Basidiomycota</taxon>
        <taxon>Agaricomycotina</taxon>
        <taxon>Agaricomycetes</taxon>
        <taxon>Agaricomycetidae</taxon>
        <taxon>Agaricales</taxon>
        <taxon>Tricholomatineae</taxon>
        <taxon>Clitocybaceae</taxon>
        <taxon>Collybia</taxon>
    </lineage>
</organism>
<comment type="cofactor">
    <cofactor evidence="16">
        <name>[2Fe-2S] cluster</name>
        <dbReference type="ChEBI" id="CHEBI:190135"/>
    </cofactor>
</comment>
<dbReference type="PROSITE" id="PS51296">
    <property type="entry name" value="RIESKE"/>
    <property type="match status" value="1"/>
</dbReference>
<dbReference type="InterPro" id="IPR017941">
    <property type="entry name" value="Rieske_2Fe-2S"/>
</dbReference>
<evidence type="ECO:0000256" key="19">
    <source>
        <dbReference type="ARBA" id="ARBA00066907"/>
    </source>
</evidence>
<dbReference type="InterPro" id="IPR006067">
    <property type="entry name" value="NO2/SO3_Rdtase_4Fe4S_dom"/>
</dbReference>
<evidence type="ECO:0000256" key="13">
    <source>
        <dbReference type="ARBA" id="ARBA00023004"/>
    </source>
</evidence>
<keyword evidence="11" id="KW-0274">FAD</keyword>
<keyword evidence="9" id="KW-0001">2Fe-2S</keyword>
<dbReference type="PRINTS" id="PR00411">
    <property type="entry name" value="PNDRDTASEI"/>
</dbReference>
<dbReference type="PRINTS" id="PR00397">
    <property type="entry name" value="SIROHAEM"/>
</dbReference>
<evidence type="ECO:0000256" key="11">
    <source>
        <dbReference type="ARBA" id="ARBA00022827"/>
    </source>
</evidence>